<dbReference type="InterPro" id="IPR026050">
    <property type="entry name" value="C1GALT1/C1GALT1_chp1"/>
</dbReference>
<feature type="domain" description="Fringe-like glycosyltransferase" evidence="24">
    <location>
        <begin position="87"/>
        <end position="252"/>
    </location>
</feature>
<dbReference type="GO" id="GO:0016020">
    <property type="term" value="C:membrane"/>
    <property type="evidence" value="ECO:0007669"/>
    <property type="project" value="UniProtKB-SubCell"/>
</dbReference>
<comment type="similarity">
    <text evidence="4">Belongs to the glycosyltransferase 31 family. Beta3-Gal-T subfamily.</text>
</comment>
<evidence type="ECO:0000256" key="23">
    <source>
        <dbReference type="SAM" id="Phobius"/>
    </source>
</evidence>
<keyword evidence="14 23" id="KW-0472">Membrane</keyword>
<keyword evidence="15" id="KW-1015">Disulfide bond</keyword>
<sequence>MLPQRMLRFDVARRSSKILLTLGIGIILGYLVCLLHSTTKDQCNSNIDNKIAQGKEMQFSGFHKYQHIHKNTTNSELSQGGRVLCWIATWPENHERKATHVKATWGKRCDILLFMSSAEDKTLPTVVLPVNEGRDNLWAKTKEAFKYSYEKYKDEVDWFVKADDDTYMIVENLRYMLSSYDPKLPLYFGCRFKPYVKQGFMTGGAGYVLSNEAVRKFVNEGLTESKNCRGNNSGPEDVEMGKCLERINVKAVDTRDELGRGRFFQLEPEKHLIPNMEPNNSWYWKYVFYETKHCIECCSDSAISYHYITPEMMYVLEYFIYYLRIYPINQSEKKLSINLSAINEKN</sequence>
<evidence type="ECO:0000256" key="21">
    <source>
        <dbReference type="ARBA" id="ARBA00043065"/>
    </source>
</evidence>
<keyword evidence="26" id="KW-1185">Reference proteome</keyword>
<evidence type="ECO:0000256" key="1">
    <source>
        <dbReference type="ARBA" id="ARBA00001936"/>
    </source>
</evidence>
<evidence type="ECO:0000256" key="8">
    <source>
        <dbReference type="ARBA" id="ARBA00022679"/>
    </source>
</evidence>
<keyword evidence="16" id="KW-0325">Glycoprotein</keyword>
<dbReference type="InterPro" id="IPR003378">
    <property type="entry name" value="Fringe-like_glycosylTrfase"/>
</dbReference>
<evidence type="ECO:0000256" key="18">
    <source>
        <dbReference type="ARBA" id="ARBA00040898"/>
    </source>
</evidence>
<evidence type="ECO:0000256" key="4">
    <source>
        <dbReference type="ARBA" id="ARBA00006462"/>
    </source>
</evidence>
<comment type="caution">
    <text evidence="25">The sequence shown here is derived from an EMBL/GenBank/DDBJ whole genome shotgun (WGS) entry which is preliminary data.</text>
</comment>
<comment type="subunit">
    <text evidence="5">Homodimer; disulfide-linked.</text>
</comment>
<keyword evidence="7" id="KW-0328">Glycosyltransferase</keyword>
<dbReference type="EC" id="2.4.1.122" evidence="6"/>
<evidence type="ECO:0000256" key="16">
    <source>
        <dbReference type="ARBA" id="ARBA00023180"/>
    </source>
</evidence>
<dbReference type="OrthoDB" id="414175at2759"/>
<keyword evidence="9 23" id="KW-0812">Transmembrane</keyword>
<keyword evidence="8" id="KW-0808">Transferase</keyword>
<name>A0A834XMI1_APHGI</name>
<keyword evidence="11" id="KW-0547">Nucleotide-binding</keyword>
<evidence type="ECO:0000256" key="15">
    <source>
        <dbReference type="ARBA" id="ARBA00023157"/>
    </source>
</evidence>
<dbReference type="PANTHER" id="PTHR23033">
    <property type="entry name" value="BETA1,3-GALACTOSYLTRANSFERASE"/>
    <property type="match status" value="1"/>
</dbReference>
<protein>
    <recommendedName>
        <fullName evidence="18">Glycoprotein-N-acetylgalactosamine 3-beta-galactosyltransferase 1</fullName>
        <ecNumber evidence="6">2.4.1.122</ecNumber>
    </recommendedName>
    <alternativeName>
        <fullName evidence="20">Core 1 O-glycan T-synthase</fullName>
    </alternativeName>
    <alternativeName>
        <fullName evidence="21">Core 1 UDP-galactose:N-acetylgalactosamine-alpha-R beta 1,3-galactosyltransferase 1</fullName>
    </alternativeName>
    <alternativeName>
        <fullName evidence="19">Core 1 beta1,3-galactosyltransferase 1</fullName>
    </alternativeName>
</protein>
<evidence type="ECO:0000256" key="2">
    <source>
        <dbReference type="ARBA" id="ARBA00004606"/>
    </source>
</evidence>
<dbReference type="GO" id="GO:0000166">
    <property type="term" value="F:nucleotide binding"/>
    <property type="evidence" value="ECO:0007669"/>
    <property type="project" value="UniProtKB-KW"/>
</dbReference>
<comment type="subcellular location">
    <subcellularLocation>
        <location evidence="2">Membrane</location>
        <topology evidence="2">Single-pass type II membrane protein</topology>
    </subcellularLocation>
</comment>
<evidence type="ECO:0000256" key="20">
    <source>
        <dbReference type="ARBA" id="ARBA00042009"/>
    </source>
</evidence>
<evidence type="ECO:0000256" key="11">
    <source>
        <dbReference type="ARBA" id="ARBA00022741"/>
    </source>
</evidence>
<evidence type="ECO:0000256" key="19">
    <source>
        <dbReference type="ARBA" id="ARBA00041226"/>
    </source>
</evidence>
<evidence type="ECO:0000256" key="6">
    <source>
        <dbReference type="ARBA" id="ARBA00012557"/>
    </source>
</evidence>
<keyword evidence="10" id="KW-0479">Metal-binding</keyword>
<dbReference type="EMBL" id="JACMRX010000005">
    <property type="protein sequence ID" value="KAF7989048.1"/>
    <property type="molecule type" value="Genomic_DNA"/>
</dbReference>
<evidence type="ECO:0000256" key="3">
    <source>
        <dbReference type="ARBA" id="ARBA00004922"/>
    </source>
</evidence>
<evidence type="ECO:0000256" key="10">
    <source>
        <dbReference type="ARBA" id="ARBA00022723"/>
    </source>
</evidence>
<dbReference type="FunFam" id="3.90.550.50:FF:000017">
    <property type="entry name" value="Glycoprotein-N-acetylgalactosamine 3-beta-galactosyltransferase 1"/>
    <property type="match status" value="1"/>
</dbReference>
<evidence type="ECO:0000256" key="17">
    <source>
        <dbReference type="ARBA" id="ARBA00023211"/>
    </source>
</evidence>
<dbReference type="UniPathway" id="UPA00378"/>
<evidence type="ECO:0000256" key="22">
    <source>
        <dbReference type="ARBA" id="ARBA00059245"/>
    </source>
</evidence>
<keyword evidence="13 23" id="KW-1133">Transmembrane helix</keyword>
<proteinExistence type="inferred from homology"/>
<comment type="pathway">
    <text evidence="3">Protein modification; protein glycosylation.</text>
</comment>
<evidence type="ECO:0000256" key="13">
    <source>
        <dbReference type="ARBA" id="ARBA00022989"/>
    </source>
</evidence>
<keyword evidence="12" id="KW-0735">Signal-anchor</keyword>
<dbReference type="Pfam" id="PF02434">
    <property type="entry name" value="Fringe"/>
    <property type="match status" value="1"/>
</dbReference>
<comment type="cofactor">
    <cofactor evidence="1">
        <name>Mn(2+)</name>
        <dbReference type="ChEBI" id="CHEBI:29035"/>
    </cofactor>
</comment>
<dbReference type="Proteomes" id="UP000639338">
    <property type="component" value="Unassembled WGS sequence"/>
</dbReference>
<evidence type="ECO:0000256" key="12">
    <source>
        <dbReference type="ARBA" id="ARBA00022968"/>
    </source>
</evidence>
<evidence type="ECO:0000313" key="25">
    <source>
        <dbReference type="EMBL" id="KAF7989048.1"/>
    </source>
</evidence>
<evidence type="ECO:0000256" key="7">
    <source>
        <dbReference type="ARBA" id="ARBA00022676"/>
    </source>
</evidence>
<accession>A0A834XMI1</accession>
<dbReference type="GO" id="GO:0016263">
    <property type="term" value="F:glycoprotein-N-acetylgalactosamine 3-beta-galactosyltransferase activity"/>
    <property type="evidence" value="ECO:0007669"/>
    <property type="project" value="UniProtKB-EC"/>
</dbReference>
<keyword evidence="17" id="KW-0464">Manganese</keyword>
<organism evidence="25 26">
    <name type="scientific">Aphidius gifuensis</name>
    <name type="common">Parasitoid wasp</name>
    <dbReference type="NCBI Taxonomy" id="684658"/>
    <lineage>
        <taxon>Eukaryota</taxon>
        <taxon>Metazoa</taxon>
        <taxon>Ecdysozoa</taxon>
        <taxon>Arthropoda</taxon>
        <taxon>Hexapoda</taxon>
        <taxon>Insecta</taxon>
        <taxon>Pterygota</taxon>
        <taxon>Neoptera</taxon>
        <taxon>Endopterygota</taxon>
        <taxon>Hymenoptera</taxon>
        <taxon>Apocrita</taxon>
        <taxon>Ichneumonoidea</taxon>
        <taxon>Braconidae</taxon>
        <taxon>Aphidiinae</taxon>
        <taxon>Aphidius</taxon>
    </lineage>
</organism>
<reference evidence="25 26" key="1">
    <citation type="submission" date="2020-08" db="EMBL/GenBank/DDBJ databases">
        <title>Aphidius gifuensis genome sequencing and assembly.</title>
        <authorList>
            <person name="Du Z."/>
        </authorList>
    </citation>
    <scope>NUCLEOTIDE SEQUENCE [LARGE SCALE GENOMIC DNA]</scope>
    <source>
        <strain evidence="25">YNYX2018</strain>
        <tissue evidence="25">Adults</tissue>
    </source>
</reference>
<evidence type="ECO:0000256" key="14">
    <source>
        <dbReference type="ARBA" id="ARBA00023136"/>
    </source>
</evidence>
<evidence type="ECO:0000256" key="9">
    <source>
        <dbReference type="ARBA" id="ARBA00022692"/>
    </source>
</evidence>
<dbReference type="PANTHER" id="PTHR23033:SF14">
    <property type="entry name" value="GLYCOPROTEIN-N-ACETYLGALACTOSAMINE 3-BETA-GALACTOSYLTRANSFERASE 1-RELATED"/>
    <property type="match status" value="1"/>
</dbReference>
<evidence type="ECO:0000313" key="26">
    <source>
        <dbReference type="Proteomes" id="UP000639338"/>
    </source>
</evidence>
<gene>
    <name evidence="25" type="ORF">HCN44_007358</name>
</gene>
<dbReference type="Gene3D" id="3.90.550.50">
    <property type="match status" value="1"/>
</dbReference>
<evidence type="ECO:0000256" key="5">
    <source>
        <dbReference type="ARBA" id="ARBA00011748"/>
    </source>
</evidence>
<dbReference type="GO" id="GO:0030145">
    <property type="term" value="F:manganese ion binding"/>
    <property type="evidence" value="ECO:0007669"/>
    <property type="project" value="UniProtKB-ARBA"/>
</dbReference>
<dbReference type="AlphaFoldDB" id="A0A834XMI1"/>
<feature type="transmembrane region" description="Helical" evidence="23">
    <location>
        <begin position="18"/>
        <end position="37"/>
    </location>
</feature>
<evidence type="ECO:0000259" key="24">
    <source>
        <dbReference type="Pfam" id="PF02434"/>
    </source>
</evidence>
<comment type="function">
    <text evidence="22">Glycosyltransferase that generates the core 1 O-glycan Gal-beta1-3GalNAc-alpha1-Ser/Thr (T antigen), which is a precursor for many extended O-glycans in glycoproteins.</text>
</comment>